<organism evidence="2 3">
    <name type="scientific">Amycolatopsis australiensis</name>
    <dbReference type="NCBI Taxonomy" id="546364"/>
    <lineage>
        <taxon>Bacteria</taxon>
        <taxon>Bacillati</taxon>
        <taxon>Actinomycetota</taxon>
        <taxon>Actinomycetes</taxon>
        <taxon>Pseudonocardiales</taxon>
        <taxon>Pseudonocardiaceae</taxon>
        <taxon>Amycolatopsis</taxon>
    </lineage>
</organism>
<dbReference type="PANTHER" id="PTHR43135:SF3">
    <property type="entry name" value="ALPHA-D-RIBOSE 1-METHYLPHOSPHONATE 5-TRIPHOSPHATE DIPHOSPHATASE"/>
    <property type="match status" value="1"/>
</dbReference>
<dbReference type="OrthoDB" id="3514520at2"/>
<dbReference type="STRING" id="546364.SAMN04489730_5307"/>
<dbReference type="AlphaFoldDB" id="A0A1K1SDK9"/>
<dbReference type="InterPro" id="IPR051781">
    <property type="entry name" value="Metallo-dep_Hydrolase"/>
</dbReference>
<sequence length="538" mass="56725">MSTSTVTAVTTTITGARVFDGERLTEHTAVRVADGRIAAVGDDTLLRPGDEHVDARGATLLPGLIDAHVHLLPGALRQALTFGVTTVLDMFSKPGTVRDALAEAARPDAADVRSSSVGATAPGGHPSMMYAPFPYVTGPRDAERFVADRVAEGAAHLKVLYDDGTGGPMPMPSLDVPTIAALAEAAHRAGLLVVAHVSTARGAVDLLPAGVDVLAHAPFDALAGPQVDAVAAAGVAVVTTLSVADGFPDGAVLPLLTEPDLLTRLGPAWRAVVERQGRRWLPPHLPDFAVAKDNVRLLHEAGVTLLAGTDAPNPGTVHGASLHRELGHLVAAGLSPAAALTAATAGPAEVFGLPDRGRIRPGLRADLVLAAGRPDEDIAQAQRLVAVWKQGVRADLDAYVGSAAEQDGLAALRAQTEKVVAAVRSLLPAVEVRRAEDDELLGHVRRSGPLWEPVTVFHAALAEPAEREEAEDVVRRDGLACLADPWWVEEEPGRWTEARIQEAHPDRVRVRWADPLVAQPAHGQWIDPRAVRLRRHRP</sequence>
<dbReference type="InterPro" id="IPR011059">
    <property type="entry name" value="Metal-dep_hydrolase_composite"/>
</dbReference>
<dbReference type="Proteomes" id="UP000182740">
    <property type="component" value="Unassembled WGS sequence"/>
</dbReference>
<dbReference type="SUPFAM" id="SSF51556">
    <property type="entry name" value="Metallo-dependent hydrolases"/>
    <property type="match status" value="1"/>
</dbReference>
<protein>
    <submittedName>
        <fullName evidence="2">Imidazolonepropionase</fullName>
    </submittedName>
</protein>
<dbReference type="Gene3D" id="1.20.58.520">
    <property type="entry name" value="Amidohydrolase"/>
    <property type="match status" value="1"/>
</dbReference>
<dbReference type="Pfam" id="PF01979">
    <property type="entry name" value="Amidohydro_1"/>
    <property type="match status" value="1"/>
</dbReference>
<dbReference type="GO" id="GO:0016810">
    <property type="term" value="F:hydrolase activity, acting on carbon-nitrogen (but not peptide) bonds"/>
    <property type="evidence" value="ECO:0007669"/>
    <property type="project" value="InterPro"/>
</dbReference>
<evidence type="ECO:0000259" key="1">
    <source>
        <dbReference type="Pfam" id="PF01979"/>
    </source>
</evidence>
<evidence type="ECO:0000313" key="3">
    <source>
        <dbReference type="Proteomes" id="UP000182740"/>
    </source>
</evidence>
<dbReference type="Gene3D" id="3.40.50.10910">
    <property type="entry name" value="Amidohydrolase"/>
    <property type="match status" value="1"/>
</dbReference>
<evidence type="ECO:0000313" key="2">
    <source>
        <dbReference type="EMBL" id="SFW81997.1"/>
    </source>
</evidence>
<dbReference type="InterPro" id="IPR032466">
    <property type="entry name" value="Metal_Hydrolase"/>
</dbReference>
<dbReference type="EMBL" id="FPJG01000006">
    <property type="protein sequence ID" value="SFW81997.1"/>
    <property type="molecule type" value="Genomic_DNA"/>
</dbReference>
<dbReference type="SUPFAM" id="SSF51338">
    <property type="entry name" value="Composite domain of metallo-dependent hydrolases"/>
    <property type="match status" value="1"/>
</dbReference>
<dbReference type="PANTHER" id="PTHR43135">
    <property type="entry name" value="ALPHA-D-RIBOSE 1-METHYLPHOSPHONATE 5-TRIPHOSPHATE DIPHOSPHATASE"/>
    <property type="match status" value="1"/>
</dbReference>
<gene>
    <name evidence="2" type="ORF">SAMN04489730_5307</name>
</gene>
<accession>A0A1K1SDK9</accession>
<name>A0A1K1SDK9_9PSEU</name>
<proteinExistence type="predicted"/>
<feature type="domain" description="Amidohydrolase-related" evidence="1">
    <location>
        <begin position="59"/>
        <end position="391"/>
    </location>
</feature>
<dbReference type="Gene3D" id="3.30.110.90">
    <property type="entry name" value="Amidohydrolase"/>
    <property type="match status" value="1"/>
</dbReference>
<dbReference type="InterPro" id="IPR006680">
    <property type="entry name" value="Amidohydro-rel"/>
</dbReference>
<keyword evidence="3" id="KW-1185">Reference proteome</keyword>
<reference evidence="3" key="1">
    <citation type="submission" date="2016-11" db="EMBL/GenBank/DDBJ databases">
        <authorList>
            <person name="Varghese N."/>
            <person name="Submissions S."/>
        </authorList>
    </citation>
    <scope>NUCLEOTIDE SEQUENCE [LARGE SCALE GENOMIC DNA]</scope>
    <source>
        <strain evidence="3">DSM 44671</strain>
    </source>
</reference>
<dbReference type="Gene3D" id="2.30.40.10">
    <property type="entry name" value="Urease, subunit C, domain 1"/>
    <property type="match status" value="1"/>
</dbReference>